<organism evidence="12 13">
    <name type="scientific">Bullifex porci</name>
    <dbReference type="NCBI Taxonomy" id="2606638"/>
    <lineage>
        <taxon>Bacteria</taxon>
        <taxon>Pseudomonadati</taxon>
        <taxon>Spirochaetota</taxon>
        <taxon>Spirochaetia</taxon>
        <taxon>Spirochaetales</taxon>
        <taxon>Spirochaetaceae</taxon>
        <taxon>Bullifex</taxon>
    </lineage>
</organism>
<comment type="caution">
    <text evidence="12">The sequence shown here is derived from an EMBL/GenBank/DDBJ whole genome shotgun (WGS) entry which is preliminary data.</text>
</comment>
<feature type="transmembrane region" description="Helical" evidence="10">
    <location>
        <begin position="117"/>
        <end position="137"/>
    </location>
</feature>
<keyword evidence="6 10" id="KW-1133">Transmembrane helix</keyword>
<dbReference type="PANTHER" id="PTHR10906">
    <property type="entry name" value="SECY/SEC61-ALPHA FAMILY MEMBER"/>
    <property type="match status" value="1"/>
</dbReference>
<evidence type="ECO:0000256" key="4">
    <source>
        <dbReference type="ARBA" id="ARBA00022692"/>
    </source>
</evidence>
<keyword evidence="10" id="KW-1003">Cell membrane</keyword>
<evidence type="ECO:0000256" key="3">
    <source>
        <dbReference type="ARBA" id="ARBA00022448"/>
    </source>
</evidence>
<dbReference type="GO" id="GO:0065002">
    <property type="term" value="P:intracellular protein transmembrane transport"/>
    <property type="evidence" value="ECO:0007669"/>
    <property type="project" value="UniProtKB-UniRule"/>
</dbReference>
<feature type="transmembrane region" description="Helical" evidence="10">
    <location>
        <begin position="74"/>
        <end position="97"/>
    </location>
</feature>
<dbReference type="GO" id="GO:0043952">
    <property type="term" value="P:protein transport by the Sec complex"/>
    <property type="evidence" value="ECO:0007669"/>
    <property type="project" value="UniProtKB-UniRule"/>
</dbReference>
<dbReference type="PRINTS" id="PR00303">
    <property type="entry name" value="SECYTRNLCASE"/>
</dbReference>
<evidence type="ECO:0000313" key="13">
    <source>
        <dbReference type="Proteomes" id="UP000460549"/>
    </source>
</evidence>
<feature type="transmembrane region" description="Helical" evidence="10">
    <location>
        <begin position="218"/>
        <end position="236"/>
    </location>
</feature>
<evidence type="ECO:0000256" key="10">
    <source>
        <dbReference type="HAMAP-Rule" id="MF_01465"/>
    </source>
</evidence>
<dbReference type="Proteomes" id="UP000460549">
    <property type="component" value="Unassembled WGS sequence"/>
</dbReference>
<dbReference type="Pfam" id="PF00344">
    <property type="entry name" value="SecY"/>
    <property type="match status" value="1"/>
</dbReference>
<dbReference type="FunFam" id="1.10.3370.10:FF:000001">
    <property type="entry name" value="Preprotein translocase subunit SecY"/>
    <property type="match status" value="1"/>
</dbReference>
<feature type="transmembrane region" description="Helical" evidence="10">
    <location>
        <begin position="394"/>
        <end position="418"/>
    </location>
</feature>
<dbReference type="InterPro" id="IPR023201">
    <property type="entry name" value="SecY_dom_sf"/>
</dbReference>
<feature type="transmembrane region" description="Helical" evidence="10">
    <location>
        <begin position="186"/>
        <end position="212"/>
    </location>
</feature>
<dbReference type="HAMAP" id="MF_01465">
    <property type="entry name" value="SecY"/>
    <property type="match status" value="1"/>
</dbReference>
<proteinExistence type="inferred from homology"/>
<dbReference type="SUPFAM" id="SSF103491">
    <property type="entry name" value="Preprotein translocase SecY subunit"/>
    <property type="match status" value="1"/>
</dbReference>
<keyword evidence="13" id="KW-1185">Reference proteome</keyword>
<evidence type="ECO:0000256" key="9">
    <source>
        <dbReference type="ARBA" id="ARBA00039733"/>
    </source>
</evidence>
<dbReference type="InterPro" id="IPR002208">
    <property type="entry name" value="SecY/SEC61-alpha"/>
</dbReference>
<evidence type="ECO:0000313" key="12">
    <source>
        <dbReference type="EMBL" id="MSU05496.1"/>
    </source>
</evidence>
<evidence type="ECO:0000256" key="6">
    <source>
        <dbReference type="ARBA" id="ARBA00022989"/>
    </source>
</evidence>
<dbReference type="EMBL" id="VUNN01000002">
    <property type="protein sequence ID" value="MSU05496.1"/>
    <property type="molecule type" value="Genomic_DNA"/>
</dbReference>
<comment type="caution">
    <text evidence="10">Lacks conserved residue(s) required for the propagation of feature annotation.</text>
</comment>
<evidence type="ECO:0000256" key="8">
    <source>
        <dbReference type="ARBA" id="ARBA00023136"/>
    </source>
</evidence>
<dbReference type="Gene3D" id="1.10.3370.10">
    <property type="entry name" value="SecY subunit domain"/>
    <property type="match status" value="1"/>
</dbReference>
<dbReference type="PIRSF" id="PIRSF004557">
    <property type="entry name" value="SecY"/>
    <property type="match status" value="1"/>
</dbReference>
<keyword evidence="8 10" id="KW-0472">Membrane</keyword>
<evidence type="ECO:0000256" key="1">
    <source>
        <dbReference type="ARBA" id="ARBA00004141"/>
    </source>
</evidence>
<dbReference type="InterPro" id="IPR026593">
    <property type="entry name" value="SecY"/>
</dbReference>
<evidence type="ECO:0000256" key="2">
    <source>
        <dbReference type="ARBA" id="ARBA00005751"/>
    </source>
</evidence>
<keyword evidence="5 10" id="KW-0653">Protein transport</keyword>
<evidence type="ECO:0000256" key="11">
    <source>
        <dbReference type="RuleBase" id="RU004349"/>
    </source>
</evidence>
<comment type="function">
    <text evidence="10">The central subunit of the protein translocation channel SecYEG. Consists of two halves formed by TMs 1-5 and 6-10. These two domains form a lateral gate at the front which open onto the bilayer between TMs 2 and 7, and are clamped together by SecE at the back. The channel is closed by both a pore ring composed of hydrophobic SecY resides and a short helix (helix 2A) on the extracellular side of the membrane which forms a plug. The plug probably moves laterally to allow the channel to open. The ring and the pore may move independently.</text>
</comment>
<dbReference type="InterPro" id="IPR030659">
    <property type="entry name" value="SecY_CS"/>
</dbReference>
<keyword evidence="4 10" id="KW-0812">Transmembrane</keyword>
<feature type="transmembrane region" description="Helical" evidence="10">
    <location>
        <begin position="366"/>
        <end position="388"/>
    </location>
</feature>
<dbReference type="GO" id="GO:0005886">
    <property type="term" value="C:plasma membrane"/>
    <property type="evidence" value="ECO:0007669"/>
    <property type="project" value="UniProtKB-SubCell"/>
</dbReference>
<keyword evidence="3 10" id="KW-0813">Transport</keyword>
<dbReference type="NCBIfam" id="TIGR00967">
    <property type="entry name" value="3a0501s007"/>
    <property type="match status" value="1"/>
</dbReference>
<protein>
    <recommendedName>
        <fullName evidence="9 10">Protein translocase subunit SecY</fullName>
    </recommendedName>
</protein>
<comment type="similarity">
    <text evidence="2 10 11">Belongs to the SecY/SEC61-alpha family.</text>
</comment>
<name>A0A7X2TPJ1_9SPIO</name>
<feature type="transmembrane region" description="Helical" evidence="10">
    <location>
        <begin position="312"/>
        <end position="330"/>
    </location>
</feature>
<dbReference type="AlphaFoldDB" id="A0A7X2TPJ1"/>
<reference evidence="12 13" key="1">
    <citation type="submission" date="2019-08" db="EMBL/GenBank/DDBJ databases">
        <title>In-depth cultivation of the pig gut microbiome towards novel bacterial diversity and tailored functional studies.</title>
        <authorList>
            <person name="Wylensek D."/>
            <person name="Hitch T.C.A."/>
            <person name="Clavel T."/>
        </authorList>
    </citation>
    <scope>NUCLEOTIDE SEQUENCE [LARGE SCALE GENOMIC DNA]</scope>
    <source>
        <strain evidence="12 13">NM-380-WT-3C1</strain>
    </source>
</reference>
<sequence>MSNSLTDMMRMKDIRTKVLITIGLLVVSRIGTVIPIPGIDPNVLENYFMLQSNSSTIGFAEYLNFFSGGAFSNFSLFMLGVMPYISTQIIVQLLMLVVPSLKKLAQDPHGSKKIQQYTRYGTILVCMIQALVVTVYAKSIESYGFNIVTIDSTVLFTIVAMISTTAGSMLLIWLGDKITQHGIGNGISLLIFAGIVARMPSAFGTLISSISAGTLNPVALILVIIMFVLVVIMVVFEEQGQRKIPVNYAKRVVGRKMYGAGSSYIPFKINPSGVIPVIFASALLTFPLQIASSLGNNVRWLQSVANFLDPQGAPYLIIYTLLIIGFAFFYTQISLNPIEMAKNIRDNGGSIPGVKNENMEKYLTKVLNRIVLPGAIFLAFIALIPTLIQKFFNFPAAVAMLFGGTSLIIMVGVCLDTVRQLDGLMKMHHHDGFVGSGRKTKKI</sequence>
<dbReference type="RefSeq" id="WP_154424395.1">
    <property type="nucleotide sequence ID" value="NZ_VUNN01000002.1"/>
</dbReference>
<evidence type="ECO:0000256" key="7">
    <source>
        <dbReference type="ARBA" id="ARBA00023010"/>
    </source>
</evidence>
<comment type="subunit">
    <text evidence="10">Component of the Sec protein translocase complex. Heterotrimer consisting of SecY, SecE and SecG subunits. The heterotrimers can form oligomers, although 1 heterotrimer is thought to be able to translocate proteins. Interacts with the ribosome. Interacts with SecDF, and other proteins may be involved. Interacts with SecA.</text>
</comment>
<keyword evidence="7 10" id="KW-0811">Translocation</keyword>
<comment type="subcellular location">
    <subcellularLocation>
        <location evidence="10">Cell membrane</location>
        <topology evidence="10">Multi-pass membrane protein</topology>
    </subcellularLocation>
    <subcellularLocation>
        <location evidence="1">Membrane</location>
        <topology evidence="1">Multi-pass membrane protein</topology>
    </subcellularLocation>
</comment>
<dbReference type="PROSITE" id="PS00756">
    <property type="entry name" value="SECY_2"/>
    <property type="match status" value="1"/>
</dbReference>
<dbReference type="GO" id="GO:0006605">
    <property type="term" value="P:protein targeting"/>
    <property type="evidence" value="ECO:0007669"/>
    <property type="project" value="UniProtKB-UniRule"/>
</dbReference>
<accession>A0A7X2TPJ1</accession>
<gene>
    <name evidence="10 12" type="primary">secY</name>
    <name evidence="12" type="ORF">FYJ80_01690</name>
</gene>
<feature type="transmembrane region" description="Helical" evidence="10">
    <location>
        <begin position="143"/>
        <end position="174"/>
    </location>
</feature>
<evidence type="ECO:0000256" key="5">
    <source>
        <dbReference type="ARBA" id="ARBA00022927"/>
    </source>
</evidence>